<dbReference type="GeneID" id="42857320"/>
<dbReference type="EMBL" id="VUNJ01000008">
    <property type="protein sequence ID" value="MST92179.1"/>
    <property type="molecule type" value="Genomic_DNA"/>
</dbReference>
<feature type="region of interest" description="Disordered" evidence="2">
    <location>
        <begin position="1"/>
        <end position="22"/>
    </location>
</feature>
<protein>
    <submittedName>
        <fullName evidence="6">InlB B-repeat-containing protein</fullName>
    </submittedName>
</protein>
<accession>A0A0D8IXN4</accession>
<evidence type="ECO:0000313" key="6">
    <source>
        <dbReference type="EMBL" id="MST92179.1"/>
    </source>
</evidence>
<evidence type="ECO:0000313" key="7">
    <source>
        <dbReference type="Proteomes" id="UP000032483"/>
    </source>
</evidence>
<dbReference type="Gene3D" id="2.60.40.4270">
    <property type="entry name" value="Listeria-Bacteroides repeat domain"/>
    <property type="match status" value="1"/>
</dbReference>
<keyword evidence="3" id="KW-1133">Transmembrane helix</keyword>
<dbReference type="Pfam" id="PF09479">
    <property type="entry name" value="Flg_new"/>
    <property type="match status" value="1"/>
</dbReference>
<evidence type="ECO:0000313" key="4">
    <source>
        <dbReference type="EMBL" id="KJF39480.1"/>
    </source>
</evidence>
<dbReference type="Proteomes" id="UP000053433">
    <property type="component" value="Unassembled WGS sequence"/>
</dbReference>
<evidence type="ECO:0000256" key="3">
    <source>
        <dbReference type="SAM" id="Phobius"/>
    </source>
</evidence>
<evidence type="ECO:0000313" key="5">
    <source>
        <dbReference type="EMBL" id="KUE76966.1"/>
    </source>
</evidence>
<keyword evidence="3" id="KW-0472">Membrane</keyword>
<sequence length="132" mass="14822">MEEEHRSEGTLRDTAPEPRYRGSNNMYRGVTISVKALTGAILAGLAALALAIVFLAGSGGFTVTFETDGGSQVPAQTCRYGELVQRPEDPVKEGYVFDGWYWDVEREHRPWDFAQDTVEDSMYLYARWQPVP</sequence>
<dbReference type="Proteomes" id="UP000431913">
    <property type="component" value="Unassembled WGS sequence"/>
</dbReference>
<evidence type="ECO:0000313" key="8">
    <source>
        <dbReference type="Proteomes" id="UP000053433"/>
    </source>
</evidence>
<dbReference type="AlphaFoldDB" id="A0A0D8IXN4"/>
<feature type="transmembrane region" description="Helical" evidence="3">
    <location>
        <begin position="36"/>
        <end position="56"/>
    </location>
</feature>
<evidence type="ECO:0000313" key="9">
    <source>
        <dbReference type="Proteomes" id="UP000431913"/>
    </source>
</evidence>
<comment type="caution">
    <text evidence="4">The sequence shown here is derived from an EMBL/GenBank/DDBJ whole genome shotgun (WGS) entry which is preliminary data.</text>
</comment>
<reference evidence="4" key="1">
    <citation type="submission" date="2015-02" db="EMBL/GenBank/DDBJ databases">
        <title>A novel member of the family Ruminococcaceae isolated from human feces.</title>
        <authorList>
            <person name="Shkoporov A.N."/>
            <person name="Chaplin A.V."/>
            <person name="Motuzova O.V."/>
            <person name="Kafarskaia L.I."/>
            <person name="Khokhlova E.V."/>
            <person name="Efimov B.A."/>
        </authorList>
    </citation>
    <scope>NUCLEOTIDE SEQUENCE [LARGE SCALE GENOMIC DNA]</scope>
    <source>
        <strain evidence="4">585-1</strain>
    </source>
</reference>
<name>A0A0D8IXN4_9FIRM</name>
<dbReference type="GO" id="GO:0030313">
    <property type="term" value="C:cell envelope"/>
    <property type="evidence" value="ECO:0007669"/>
    <property type="project" value="UniProtKB-SubCell"/>
</dbReference>
<dbReference type="InterPro" id="IPR042229">
    <property type="entry name" value="Listeria/Bacterioides_rpt_sf"/>
</dbReference>
<dbReference type="EMBL" id="LMUA01000005">
    <property type="protein sequence ID" value="KUE76966.1"/>
    <property type="molecule type" value="Genomic_DNA"/>
</dbReference>
<proteinExistence type="predicted"/>
<comment type="subcellular location">
    <subcellularLocation>
        <location evidence="1">Cell envelope</location>
    </subcellularLocation>
</comment>
<gene>
    <name evidence="5" type="ORF">ASJ35_05125</name>
    <name evidence="6" type="ORF">FYJ76_09560</name>
    <name evidence="4" type="ORF">TQ39_12110</name>
</gene>
<dbReference type="NCBIfam" id="TIGR02543">
    <property type="entry name" value="List_Bact_rpt"/>
    <property type="match status" value="1"/>
</dbReference>
<dbReference type="InterPro" id="IPR013378">
    <property type="entry name" value="InlB-like_B-rpt"/>
</dbReference>
<dbReference type="RefSeq" id="WP_050005687.1">
    <property type="nucleotide sequence ID" value="NZ_CATXDA010000022.1"/>
</dbReference>
<dbReference type="Proteomes" id="UP000032483">
    <property type="component" value="Unassembled WGS sequence"/>
</dbReference>
<reference evidence="6 9" key="3">
    <citation type="submission" date="2019-08" db="EMBL/GenBank/DDBJ databases">
        <title>In-depth cultivation of the pig gut microbiome towards novel bacterial diversity and tailored functional studies.</title>
        <authorList>
            <person name="Wylensek D."/>
            <person name="Hitch T.C.A."/>
            <person name="Clavel T."/>
        </authorList>
    </citation>
    <scope>NUCLEOTIDE SEQUENCE [LARGE SCALE GENOMIC DNA]</scope>
    <source>
        <strain evidence="6 9">WCA3-601-WT-6J</strain>
    </source>
</reference>
<keyword evidence="7" id="KW-1185">Reference proteome</keyword>
<organism evidence="4 7">
    <name type="scientific">Ruthenibacterium lactatiformans</name>
    <dbReference type="NCBI Taxonomy" id="1550024"/>
    <lineage>
        <taxon>Bacteria</taxon>
        <taxon>Bacillati</taxon>
        <taxon>Bacillota</taxon>
        <taxon>Clostridia</taxon>
        <taxon>Eubacteriales</taxon>
        <taxon>Oscillospiraceae</taxon>
        <taxon>Ruthenibacterium</taxon>
    </lineage>
</organism>
<accession>A0A0W7TT80</accession>
<dbReference type="EMBL" id="JXXK01000017">
    <property type="protein sequence ID" value="KJF39480.1"/>
    <property type="molecule type" value="Genomic_DNA"/>
</dbReference>
<evidence type="ECO:0000256" key="1">
    <source>
        <dbReference type="ARBA" id="ARBA00004196"/>
    </source>
</evidence>
<keyword evidence="3" id="KW-0812">Transmembrane</keyword>
<evidence type="ECO:0000256" key="2">
    <source>
        <dbReference type="SAM" id="MobiDB-lite"/>
    </source>
</evidence>
<reference evidence="5 8" key="2">
    <citation type="submission" date="2015-10" db="EMBL/GenBank/DDBJ databases">
        <title>A novel member of the family Ruminococcaceae isolated from human faeces.</title>
        <authorList>
            <person name="Shkoporov A.N."/>
            <person name="Chaplin A.V."/>
            <person name="Motuzova O.V."/>
            <person name="Kafarskaia L.I."/>
            <person name="Efimov B.A."/>
        </authorList>
    </citation>
    <scope>NUCLEOTIDE SEQUENCE [LARGE SCALE GENOMIC DNA]</scope>
    <source>
        <strain evidence="5 8">668</strain>
    </source>
</reference>
<feature type="compositionally biased region" description="Basic and acidic residues" evidence="2">
    <location>
        <begin position="1"/>
        <end position="20"/>
    </location>
</feature>